<dbReference type="SUPFAM" id="SSF56672">
    <property type="entry name" value="DNA/RNA polymerases"/>
    <property type="match status" value="1"/>
</dbReference>
<dbReference type="Pfam" id="PF00078">
    <property type="entry name" value="RVT_1"/>
    <property type="match status" value="1"/>
</dbReference>
<protein>
    <recommendedName>
        <fullName evidence="1">Reverse transcriptase domain-containing protein</fullName>
    </recommendedName>
</protein>
<dbReference type="AlphaFoldDB" id="A0A9Q0D202"/>
<dbReference type="InterPro" id="IPR043502">
    <property type="entry name" value="DNA/RNA_pol_sf"/>
</dbReference>
<organism evidence="2 3">
    <name type="scientific">Rhynchospora breviuscula</name>
    <dbReference type="NCBI Taxonomy" id="2022672"/>
    <lineage>
        <taxon>Eukaryota</taxon>
        <taxon>Viridiplantae</taxon>
        <taxon>Streptophyta</taxon>
        <taxon>Embryophyta</taxon>
        <taxon>Tracheophyta</taxon>
        <taxon>Spermatophyta</taxon>
        <taxon>Magnoliopsida</taxon>
        <taxon>Liliopsida</taxon>
        <taxon>Poales</taxon>
        <taxon>Cyperaceae</taxon>
        <taxon>Cyperoideae</taxon>
        <taxon>Rhynchosporeae</taxon>
        <taxon>Rhynchospora</taxon>
    </lineage>
</organism>
<dbReference type="PANTHER" id="PTHR31635:SF196">
    <property type="entry name" value="REVERSE TRANSCRIPTASE DOMAIN-CONTAINING PROTEIN-RELATED"/>
    <property type="match status" value="1"/>
</dbReference>
<dbReference type="CDD" id="cd01650">
    <property type="entry name" value="RT_nLTR_like"/>
    <property type="match status" value="1"/>
</dbReference>
<dbReference type="InterPro" id="IPR000477">
    <property type="entry name" value="RT_dom"/>
</dbReference>
<dbReference type="OrthoDB" id="783377at2759"/>
<evidence type="ECO:0000313" key="3">
    <source>
        <dbReference type="Proteomes" id="UP001151287"/>
    </source>
</evidence>
<dbReference type="Pfam" id="PF13966">
    <property type="entry name" value="zf-RVT"/>
    <property type="match status" value="1"/>
</dbReference>
<dbReference type="InterPro" id="IPR026960">
    <property type="entry name" value="RVT-Znf"/>
</dbReference>
<name>A0A9Q0D202_9POAL</name>
<evidence type="ECO:0000259" key="1">
    <source>
        <dbReference type="PROSITE" id="PS50878"/>
    </source>
</evidence>
<accession>A0A9Q0D202</accession>
<proteinExistence type="predicted"/>
<feature type="domain" description="Reverse transcriptase" evidence="1">
    <location>
        <begin position="118"/>
        <end position="388"/>
    </location>
</feature>
<sequence length="925" mass="106388">MVQKEDGALTGDEKTIRTIFLNYFQNLYCPSRSNLTQEEDLGCAAREEIFTQLNQFQHKQIPTTANQKLSSLPNFYEVRRTLFEMGPDKSPGPDGFTARFLQLNWHILGPDIVQQVKLVFQNEEVPVEWLKGHVTLIPKSPEPLTPAEFRPISVGNIMYRLVMKLIANRLKPHIKNIIAQEQNAFIKGRSITDNLIMVKEILHSFSQSNFKQHAFLLKADVNKAFDKLNWSFLSMAMRHLNIPSKIMHIMVSSYSRARITININGKGDGFLTPTQGLRQGCPMSPYIFIISMEILSRMLHMALQVGSIKGVKVAHTRPQITHAIYADDLVLMGDTNEGEVRLLASLLQTFALASGLCISPHKSSLWFSKQCDLQTTNRVQELWRARRVVGDEKYLEVMIGMRGDNKKQGYVLLDKIKSKLCGWKSQMLSHAGRMVMIKSVLMSMPVYSMSLEMLPKGVVRDINRLMAKFLWGKLDQDWHLTFISWQKVCKPIDLGGLGIKDLQNFGEALFLKVVWSIAAEEDKLWVQICKSKYFPVVDFWRANNTRNSSKLWGQIMKMRSFFKDQVRWQLGNGEKVHALSQPWFENWKVQQVAAHKDRKLKVCSLLEDQTGDWNLQELMRLFEQDQVQTILQGTRKPELQGDSSDRLIWLKNKSGKYTVKEGYMDLIRAQQGMQLAQNVNWHHIWKWKSIVPKVKVFLWRLLHHGLPMAVNMHSGFSHFSQTCQKCGEDNEYEMHCLFFCNSSRQVWFGSPLGIIVHNLPVDIVETVQQVMRELDEERASMFANTMWEIWKERNKAVIEHVPFNPQGVLLRAQTMLSPIQEMNGIVRVPNTMLSQARYEYNAHGWQVLIDASWVTSHNAGGAYVVYEKGHVHSIGLHHYEAHDPFVAEAKAMQEAMRYVNDCLNLPGDIIVQVFSDCLNLVMAIV</sequence>
<reference evidence="2" key="1">
    <citation type="journal article" date="2022" name="Cell">
        <title>Repeat-based holocentromeres influence genome architecture and karyotype evolution.</title>
        <authorList>
            <person name="Hofstatter P.G."/>
            <person name="Thangavel G."/>
            <person name="Lux T."/>
            <person name="Neumann P."/>
            <person name="Vondrak T."/>
            <person name="Novak P."/>
            <person name="Zhang M."/>
            <person name="Costa L."/>
            <person name="Castellani M."/>
            <person name="Scott A."/>
            <person name="Toegelov H."/>
            <person name="Fuchs J."/>
            <person name="Mata-Sucre Y."/>
            <person name="Dias Y."/>
            <person name="Vanzela A.L.L."/>
            <person name="Huettel B."/>
            <person name="Almeida C.C.S."/>
            <person name="Simkova H."/>
            <person name="Souza G."/>
            <person name="Pedrosa-Harand A."/>
            <person name="Macas J."/>
            <person name="Mayer K.F.X."/>
            <person name="Houben A."/>
            <person name="Marques A."/>
        </authorList>
    </citation>
    <scope>NUCLEOTIDE SEQUENCE</scope>
    <source>
        <strain evidence="2">RhyBre1mFocal</strain>
    </source>
</reference>
<dbReference type="EMBL" id="JAMQYH010000001">
    <property type="protein sequence ID" value="KAJ1704376.1"/>
    <property type="molecule type" value="Genomic_DNA"/>
</dbReference>
<keyword evidence="3" id="KW-1185">Reference proteome</keyword>
<dbReference type="PANTHER" id="PTHR31635">
    <property type="entry name" value="REVERSE TRANSCRIPTASE DOMAIN-CONTAINING PROTEIN-RELATED"/>
    <property type="match status" value="1"/>
</dbReference>
<evidence type="ECO:0000313" key="2">
    <source>
        <dbReference type="EMBL" id="KAJ1704376.1"/>
    </source>
</evidence>
<dbReference type="PROSITE" id="PS50878">
    <property type="entry name" value="RT_POL"/>
    <property type="match status" value="1"/>
</dbReference>
<comment type="caution">
    <text evidence="2">The sequence shown here is derived from an EMBL/GenBank/DDBJ whole genome shotgun (WGS) entry which is preliminary data.</text>
</comment>
<dbReference type="Proteomes" id="UP001151287">
    <property type="component" value="Unassembled WGS sequence"/>
</dbReference>
<gene>
    <name evidence="2" type="ORF">LUZ63_004155</name>
</gene>